<feature type="chain" id="PRO_5001641540" description="Plastocyanin-like domain-containing protein" evidence="2">
    <location>
        <begin position="33"/>
        <end position="162"/>
    </location>
</feature>
<keyword evidence="2" id="KW-0732">Signal</keyword>
<evidence type="ECO:0000259" key="3">
    <source>
        <dbReference type="Pfam" id="PF07732"/>
    </source>
</evidence>
<dbReference type="SUPFAM" id="SSF49503">
    <property type="entry name" value="Cupredoxins"/>
    <property type="match status" value="1"/>
</dbReference>
<organism evidence="4 5">
    <name type="scientific">Citrus sinensis</name>
    <name type="common">Sweet orange</name>
    <name type="synonym">Citrus aurantium var. sinensis</name>
    <dbReference type="NCBI Taxonomy" id="2711"/>
    <lineage>
        <taxon>Eukaryota</taxon>
        <taxon>Viridiplantae</taxon>
        <taxon>Streptophyta</taxon>
        <taxon>Embryophyta</taxon>
        <taxon>Tracheophyta</taxon>
        <taxon>Spermatophyta</taxon>
        <taxon>Magnoliopsida</taxon>
        <taxon>eudicotyledons</taxon>
        <taxon>Gunneridae</taxon>
        <taxon>Pentapetalae</taxon>
        <taxon>rosids</taxon>
        <taxon>malvids</taxon>
        <taxon>Sapindales</taxon>
        <taxon>Rutaceae</taxon>
        <taxon>Aurantioideae</taxon>
        <taxon>Citrus</taxon>
    </lineage>
</organism>
<evidence type="ECO:0000256" key="2">
    <source>
        <dbReference type="SAM" id="SignalP"/>
    </source>
</evidence>
<dbReference type="EMBL" id="KK784886">
    <property type="protein sequence ID" value="KDO73038.1"/>
    <property type="molecule type" value="Genomic_DNA"/>
</dbReference>
<feature type="domain" description="Plastocyanin-like" evidence="3">
    <location>
        <begin position="63"/>
        <end position="111"/>
    </location>
</feature>
<evidence type="ECO:0000313" key="5">
    <source>
        <dbReference type="Proteomes" id="UP000027120"/>
    </source>
</evidence>
<dbReference type="PANTHER" id="PTHR11709">
    <property type="entry name" value="MULTI-COPPER OXIDASE"/>
    <property type="match status" value="1"/>
</dbReference>
<evidence type="ECO:0000256" key="1">
    <source>
        <dbReference type="ARBA" id="ARBA00010609"/>
    </source>
</evidence>
<feature type="non-terminal residue" evidence="4">
    <location>
        <position position="162"/>
    </location>
</feature>
<sequence>MGASLIQSLSPGLKGVLCSFIALCLLAEPAFGITRHYEFDIKLQNLNGKFPGPRIVAREGDQLHGIRRLRSGWADGPAYITQCPIQTGQSCVYNFTIVGRRGKLWWHAHMTCLPLWESAGEWFNGGPKAIINQALQTGGGPNASDAFTINGLSGSLYNRSAK</sequence>
<dbReference type="Gene3D" id="2.60.40.420">
    <property type="entry name" value="Cupredoxins - blue copper proteins"/>
    <property type="match status" value="1"/>
</dbReference>
<reference evidence="4 5" key="1">
    <citation type="submission" date="2014-04" db="EMBL/GenBank/DDBJ databases">
        <authorList>
            <consortium name="International Citrus Genome Consortium"/>
            <person name="Gmitter F."/>
            <person name="Chen C."/>
            <person name="Farmerie W."/>
            <person name="Harkins T."/>
            <person name="Desany B."/>
            <person name="Mohiuddin M."/>
            <person name="Kodira C."/>
            <person name="Borodovsky M."/>
            <person name="Lomsadze A."/>
            <person name="Burns P."/>
            <person name="Jenkins J."/>
            <person name="Prochnik S."/>
            <person name="Shu S."/>
            <person name="Chapman J."/>
            <person name="Pitluck S."/>
            <person name="Schmutz J."/>
            <person name="Rokhsar D."/>
        </authorList>
    </citation>
    <scope>NUCLEOTIDE SEQUENCE</scope>
</reference>
<accession>A0A067G0A6</accession>
<dbReference type="GO" id="GO:0005507">
    <property type="term" value="F:copper ion binding"/>
    <property type="evidence" value="ECO:0007669"/>
    <property type="project" value="InterPro"/>
</dbReference>
<dbReference type="Proteomes" id="UP000027120">
    <property type="component" value="Unassembled WGS sequence"/>
</dbReference>
<proteinExistence type="inferred from homology"/>
<dbReference type="InterPro" id="IPR045087">
    <property type="entry name" value="Cu-oxidase_fam"/>
</dbReference>
<dbReference type="InterPro" id="IPR011707">
    <property type="entry name" value="Cu-oxidase-like_N"/>
</dbReference>
<gene>
    <name evidence="4" type="ORF">CISIN_1g0479042mg</name>
</gene>
<comment type="similarity">
    <text evidence="1">Belongs to the multicopper oxidase family.</text>
</comment>
<keyword evidence="5" id="KW-1185">Reference proteome</keyword>
<dbReference type="InterPro" id="IPR008972">
    <property type="entry name" value="Cupredoxin"/>
</dbReference>
<evidence type="ECO:0000313" key="4">
    <source>
        <dbReference type="EMBL" id="KDO73038.1"/>
    </source>
</evidence>
<feature type="signal peptide" evidence="2">
    <location>
        <begin position="1"/>
        <end position="32"/>
    </location>
</feature>
<dbReference type="AlphaFoldDB" id="A0A067G0A6"/>
<name>A0A067G0A6_CITSI</name>
<dbReference type="PANTHER" id="PTHR11709:SF474">
    <property type="entry name" value="LACCASE"/>
    <property type="match status" value="1"/>
</dbReference>
<protein>
    <recommendedName>
        <fullName evidence="3">Plastocyanin-like domain-containing protein</fullName>
    </recommendedName>
</protein>
<dbReference type="Pfam" id="PF07732">
    <property type="entry name" value="Cu-oxidase_3"/>
    <property type="match status" value="1"/>
</dbReference>